<reference evidence="2 3" key="1">
    <citation type="submission" date="2021-06" db="EMBL/GenBank/DDBJ databases">
        <authorList>
            <person name="Palmer J.M."/>
        </authorList>
    </citation>
    <scope>NUCLEOTIDE SEQUENCE [LARGE SCALE GENOMIC DNA]</scope>
    <source>
        <strain evidence="2 3">AS_MEX2019</strain>
        <tissue evidence="2">Muscle</tissue>
    </source>
</reference>
<sequence length="137" mass="15570">MSRQKGGKTLIITDDEEEEQDELNPFSFKEFLRWKNQDQNHHPDQDQTHRKEEELEQSFQSFVDSSSSLCTNEEDDADEDIEEEETSSRVFLVHSTVPQGLPSVGPTALSCHSKTVILQAADNLRAHIVLVWSGVTL</sequence>
<feature type="region of interest" description="Disordered" evidence="1">
    <location>
        <begin position="1"/>
        <end position="88"/>
    </location>
</feature>
<feature type="compositionally biased region" description="Low complexity" evidence="1">
    <location>
        <begin position="57"/>
        <end position="68"/>
    </location>
</feature>
<evidence type="ECO:0000313" key="3">
    <source>
        <dbReference type="Proteomes" id="UP001469553"/>
    </source>
</evidence>
<feature type="compositionally biased region" description="Basic and acidic residues" evidence="1">
    <location>
        <begin position="30"/>
        <end position="53"/>
    </location>
</feature>
<organism evidence="2 3">
    <name type="scientific">Ameca splendens</name>
    <dbReference type="NCBI Taxonomy" id="208324"/>
    <lineage>
        <taxon>Eukaryota</taxon>
        <taxon>Metazoa</taxon>
        <taxon>Chordata</taxon>
        <taxon>Craniata</taxon>
        <taxon>Vertebrata</taxon>
        <taxon>Euteleostomi</taxon>
        <taxon>Actinopterygii</taxon>
        <taxon>Neopterygii</taxon>
        <taxon>Teleostei</taxon>
        <taxon>Neoteleostei</taxon>
        <taxon>Acanthomorphata</taxon>
        <taxon>Ovalentaria</taxon>
        <taxon>Atherinomorphae</taxon>
        <taxon>Cyprinodontiformes</taxon>
        <taxon>Goodeidae</taxon>
        <taxon>Ameca</taxon>
    </lineage>
</organism>
<name>A0ABV0YB43_9TELE</name>
<evidence type="ECO:0000313" key="2">
    <source>
        <dbReference type="EMBL" id="MEQ2290705.1"/>
    </source>
</evidence>
<feature type="compositionally biased region" description="Acidic residues" evidence="1">
    <location>
        <begin position="72"/>
        <end position="85"/>
    </location>
</feature>
<protein>
    <submittedName>
        <fullName evidence="2">Uncharacterized protein</fullName>
    </submittedName>
</protein>
<comment type="caution">
    <text evidence="2">The sequence shown here is derived from an EMBL/GenBank/DDBJ whole genome shotgun (WGS) entry which is preliminary data.</text>
</comment>
<dbReference type="EMBL" id="JAHRIP010028491">
    <property type="protein sequence ID" value="MEQ2290705.1"/>
    <property type="molecule type" value="Genomic_DNA"/>
</dbReference>
<proteinExistence type="predicted"/>
<accession>A0ABV0YB43</accession>
<keyword evidence="3" id="KW-1185">Reference proteome</keyword>
<gene>
    <name evidence="2" type="ORF">AMECASPLE_005888</name>
</gene>
<evidence type="ECO:0000256" key="1">
    <source>
        <dbReference type="SAM" id="MobiDB-lite"/>
    </source>
</evidence>
<feature type="compositionally biased region" description="Acidic residues" evidence="1">
    <location>
        <begin position="13"/>
        <end position="22"/>
    </location>
</feature>
<dbReference type="Proteomes" id="UP001469553">
    <property type="component" value="Unassembled WGS sequence"/>
</dbReference>